<dbReference type="EMBL" id="REFC01000011">
    <property type="protein sequence ID" value="RMA66347.1"/>
    <property type="molecule type" value="Genomic_DNA"/>
</dbReference>
<feature type="domain" description="NAD-dependent epimerase/dehydratase" evidence="1">
    <location>
        <begin position="8"/>
        <end position="242"/>
    </location>
</feature>
<reference evidence="2 3" key="1">
    <citation type="submission" date="2018-10" db="EMBL/GenBank/DDBJ databases">
        <title>Genomic Encyclopedia of Archaeal and Bacterial Type Strains, Phase II (KMG-II): from individual species to whole genera.</title>
        <authorList>
            <person name="Goeker M."/>
        </authorList>
    </citation>
    <scope>NUCLEOTIDE SEQUENCE [LARGE SCALE GENOMIC DNA]</scope>
    <source>
        <strain evidence="2 3">DSM 23424</strain>
    </source>
</reference>
<dbReference type="Pfam" id="PF01370">
    <property type="entry name" value="Epimerase"/>
    <property type="match status" value="1"/>
</dbReference>
<name>A0A3L9Z2W4_9FLAO</name>
<dbReference type="PANTHER" id="PTHR48079:SF6">
    <property type="entry name" value="NAD(P)-BINDING DOMAIN-CONTAINING PROTEIN-RELATED"/>
    <property type="match status" value="1"/>
</dbReference>
<dbReference type="GO" id="GO:0005737">
    <property type="term" value="C:cytoplasm"/>
    <property type="evidence" value="ECO:0007669"/>
    <property type="project" value="TreeGrafter"/>
</dbReference>
<dbReference type="PANTHER" id="PTHR48079">
    <property type="entry name" value="PROTEIN YEEZ"/>
    <property type="match status" value="1"/>
</dbReference>
<dbReference type="InterPro" id="IPR036291">
    <property type="entry name" value="NAD(P)-bd_dom_sf"/>
</dbReference>
<proteinExistence type="predicted"/>
<dbReference type="GO" id="GO:0004029">
    <property type="term" value="F:aldehyde dehydrogenase (NAD+) activity"/>
    <property type="evidence" value="ECO:0007669"/>
    <property type="project" value="TreeGrafter"/>
</dbReference>
<evidence type="ECO:0000313" key="2">
    <source>
        <dbReference type="EMBL" id="RMA66347.1"/>
    </source>
</evidence>
<dbReference type="InterPro" id="IPR051783">
    <property type="entry name" value="NAD(P)-dependent_oxidoreduct"/>
</dbReference>
<dbReference type="RefSeq" id="WP_245962910.1">
    <property type="nucleotide sequence ID" value="NZ_REFC01000011.1"/>
</dbReference>
<protein>
    <submittedName>
        <fullName evidence="2">Nucleoside-diphosphate-sugar epimerase</fullName>
    </submittedName>
</protein>
<gene>
    <name evidence="2" type="ORF">BXY75_0769</name>
</gene>
<keyword evidence="3" id="KW-1185">Reference proteome</keyword>
<dbReference type="SUPFAM" id="SSF51735">
    <property type="entry name" value="NAD(P)-binding Rossmann-fold domains"/>
    <property type="match status" value="1"/>
</dbReference>
<evidence type="ECO:0000259" key="1">
    <source>
        <dbReference type="Pfam" id="PF01370"/>
    </source>
</evidence>
<organism evidence="2 3">
    <name type="scientific">Ulvibacter antarcticus</name>
    <dbReference type="NCBI Taxonomy" id="442714"/>
    <lineage>
        <taxon>Bacteria</taxon>
        <taxon>Pseudomonadati</taxon>
        <taxon>Bacteroidota</taxon>
        <taxon>Flavobacteriia</taxon>
        <taxon>Flavobacteriales</taxon>
        <taxon>Flavobacteriaceae</taxon>
        <taxon>Ulvibacter</taxon>
    </lineage>
</organism>
<dbReference type="Proteomes" id="UP000271339">
    <property type="component" value="Unassembled WGS sequence"/>
</dbReference>
<accession>A0A3L9Z2W4</accession>
<dbReference type="AlphaFoldDB" id="A0A3L9Z2W4"/>
<comment type="caution">
    <text evidence="2">The sequence shown here is derived from an EMBL/GenBank/DDBJ whole genome shotgun (WGS) entry which is preliminary data.</text>
</comment>
<sequence>MTYFRDMILVTGGTGLVGSHLLYSLLKNNETVRAIHRKSSDLEAVKEVFNYYTGASEATETLFKKIDWFEADITEVPSLSEAFKNITHVYHAAAYISFDVKHFYKLKKANIEGTANVVNLCISNKVEKLCHVSSIATMGAGLNGDTISEATEWNSEEKNSVYSITKYGAEMEVWRGTQEGLNVVIVNPGIILGSGYWNSGSGIIFKSVAKGIPFYTIGGIGIVDVQDVVKVMIALMKSPVKNERFVLVSKSIYYKELLTEIALQLNKKPPRKKAAKWVLTVFSKLDWLSHILFRSKRKLLKSTVNSLYKISFYDACKIEKELDFQFTPYPKTLERVSKNFLKKGN</sequence>
<evidence type="ECO:0000313" key="3">
    <source>
        <dbReference type="Proteomes" id="UP000271339"/>
    </source>
</evidence>
<dbReference type="Gene3D" id="3.40.50.720">
    <property type="entry name" value="NAD(P)-binding Rossmann-like Domain"/>
    <property type="match status" value="1"/>
</dbReference>
<dbReference type="InterPro" id="IPR001509">
    <property type="entry name" value="Epimerase_deHydtase"/>
</dbReference>